<dbReference type="EMBL" id="KZ613769">
    <property type="protein sequence ID" value="PMD64217.1"/>
    <property type="molecule type" value="Genomic_DNA"/>
</dbReference>
<dbReference type="STRING" id="1095630.A0A2J6TMI2"/>
<feature type="compositionally biased region" description="Basic and acidic residues" evidence="1">
    <location>
        <begin position="1"/>
        <end position="12"/>
    </location>
</feature>
<gene>
    <name evidence="2" type="ORF">K444DRAFT_609182</name>
</gene>
<accession>A0A2J6TMI2</accession>
<protein>
    <recommendedName>
        <fullName evidence="4">Aflatoxin regulatory protein domain-containing protein</fullName>
    </recommendedName>
</protein>
<evidence type="ECO:0000313" key="2">
    <source>
        <dbReference type="EMBL" id="PMD64217.1"/>
    </source>
</evidence>
<evidence type="ECO:0000256" key="1">
    <source>
        <dbReference type="SAM" id="MobiDB-lite"/>
    </source>
</evidence>
<feature type="region of interest" description="Disordered" evidence="1">
    <location>
        <begin position="212"/>
        <end position="261"/>
    </location>
</feature>
<proteinExistence type="predicted"/>
<organism evidence="2 3">
    <name type="scientific">Hyaloscypha bicolor E</name>
    <dbReference type="NCBI Taxonomy" id="1095630"/>
    <lineage>
        <taxon>Eukaryota</taxon>
        <taxon>Fungi</taxon>
        <taxon>Dikarya</taxon>
        <taxon>Ascomycota</taxon>
        <taxon>Pezizomycotina</taxon>
        <taxon>Leotiomycetes</taxon>
        <taxon>Helotiales</taxon>
        <taxon>Hyaloscyphaceae</taxon>
        <taxon>Hyaloscypha</taxon>
        <taxon>Hyaloscypha bicolor</taxon>
    </lineage>
</organism>
<dbReference type="GeneID" id="36587606"/>
<dbReference type="RefSeq" id="XP_024741121.1">
    <property type="nucleotide sequence ID" value="XM_024879529.1"/>
</dbReference>
<feature type="compositionally biased region" description="Polar residues" evidence="1">
    <location>
        <begin position="249"/>
        <end position="259"/>
    </location>
</feature>
<evidence type="ECO:0008006" key="4">
    <source>
        <dbReference type="Google" id="ProtNLM"/>
    </source>
</evidence>
<reference evidence="2 3" key="1">
    <citation type="submission" date="2016-04" db="EMBL/GenBank/DDBJ databases">
        <title>A degradative enzymes factory behind the ericoid mycorrhizal symbiosis.</title>
        <authorList>
            <consortium name="DOE Joint Genome Institute"/>
            <person name="Martino E."/>
            <person name="Morin E."/>
            <person name="Grelet G."/>
            <person name="Kuo A."/>
            <person name="Kohler A."/>
            <person name="Daghino S."/>
            <person name="Barry K."/>
            <person name="Choi C."/>
            <person name="Cichocki N."/>
            <person name="Clum A."/>
            <person name="Copeland A."/>
            <person name="Hainaut M."/>
            <person name="Haridas S."/>
            <person name="Labutti K."/>
            <person name="Lindquist E."/>
            <person name="Lipzen A."/>
            <person name="Khouja H.-R."/>
            <person name="Murat C."/>
            <person name="Ohm R."/>
            <person name="Olson A."/>
            <person name="Spatafora J."/>
            <person name="Veneault-Fourrey C."/>
            <person name="Henrissat B."/>
            <person name="Grigoriev I."/>
            <person name="Martin F."/>
            <person name="Perotto S."/>
        </authorList>
    </citation>
    <scope>NUCLEOTIDE SEQUENCE [LARGE SCALE GENOMIC DNA]</scope>
    <source>
        <strain evidence="2 3">E</strain>
    </source>
</reference>
<name>A0A2J6TMI2_9HELO</name>
<feature type="region of interest" description="Disordered" evidence="1">
    <location>
        <begin position="1"/>
        <end position="60"/>
    </location>
</feature>
<dbReference type="Proteomes" id="UP000235371">
    <property type="component" value="Unassembled WGS sequence"/>
</dbReference>
<evidence type="ECO:0000313" key="3">
    <source>
        <dbReference type="Proteomes" id="UP000235371"/>
    </source>
</evidence>
<sequence length="419" mass="45509">MGRPKRTDKDQRGSTASPNPPQPTRSPTLPSTSHTASGGFTPNGDTWSGHDLDDTPDPTLQGVQYLEFFDIALQDTTPEDESLDMPPEYYLDPILDLSLAQSIPTLTTLTDEGTAVDTATVNAYSRFPPMRQESTQELSNLNLELYRQLGVVGSMASKDANIHPGLATPPGGTHTSLSDAVVFMMHGLQTYHRLLVEILGFTGPTHDAMYCSHEHPKPSTTSLLSPADGMDSEDPRGPVSEAASRQPRLASQSDGSSELTVVHDPSHGASALLDMPTSLLLLSCHANLIYFCRDAFAAIRAALLATHCPITLFSISFLHTDEVSIPQDPNLQIIVLTQAVIRLIERIGRLLGYPDDCEDDSGCERCEPNLRSHNNAIPPALLDLVLRRAASGEGPLDRVGIGELREEIRGLYELVYRPV</sequence>
<feature type="compositionally biased region" description="Polar residues" evidence="1">
    <location>
        <begin position="25"/>
        <end position="46"/>
    </location>
</feature>
<dbReference type="OrthoDB" id="3434319at2759"/>
<keyword evidence="3" id="KW-1185">Reference proteome</keyword>
<dbReference type="InParanoid" id="A0A2J6TMI2"/>
<dbReference type="AlphaFoldDB" id="A0A2J6TMI2"/>